<sequence>MLIAAAVCPHPPLLIPELAGVAAPELDALRASCLRAVGSVAGSGELVVVGGAERTREYPGTASGTFAPYGLDLRVGDGEPVLPLSLTVGRWLLNGREPSAFQAVAFDAPVEECLELGERLAGKDVALLVMGDGSACRDEKAPGHLDERAEPYDREVARALGEADAAALGLLDPGLSDELMAAGRAAWQVLAGAARGRRFSAELLADEAPYGVGYFAAVWR</sequence>
<dbReference type="CDD" id="cd07951">
    <property type="entry name" value="ED_3B_N_AMMECR1"/>
    <property type="match status" value="1"/>
</dbReference>
<proteinExistence type="predicted"/>
<evidence type="ECO:0000313" key="2">
    <source>
        <dbReference type="Proteomes" id="UP000272400"/>
    </source>
</evidence>
<reference evidence="1 2" key="1">
    <citation type="submission" date="2018-11" db="EMBL/GenBank/DDBJ databases">
        <title>Sequencing the genomes of 1000 actinobacteria strains.</title>
        <authorList>
            <person name="Klenk H.-P."/>
        </authorList>
    </citation>
    <scope>NUCLEOTIDE SEQUENCE [LARGE SCALE GENOMIC DNA]</scope>
    <source>
        <strain evidence="1 2">DSM 44254</strain>
    </source>
</reference>
<dbReference type="RefSeq" id="WP_123662885.1">
    <property type="nucleotide sequence ID" value="NZ_RJKE01000001.1"/>
</dbReference>
<dbReference type="Proteomes" id="UP000272400">
    <property type="component" value="Unassembled WGS sequence"/>
</dbReference>
<name>A0A3N1CQX9_9ACTN</name>
<gene>
    <name evidence="1" type="ORF">EDD29_1111</name>
</gene>
<evidence type="ECO:0008006" key="3">
    <source>
        <dbReference type="Google" id="ProtNLM"/>
    </source>
</evidence>
<accession>A0A3N1CQX9</accession>
<organism evidence="1 2">
    <name type="scientific">Actinocorallia herbida</name>
    <dbReference type="NCBI Taxonomy" id="58109"/>
    <lineage>
        <taxon>Bacteria</taxon>
        <taxon>Bacillati</taxon>
        <taxon>Actinomycetota</taxon>
        <taxon>Actinomycetes</taxon>
        <taxon>Streptosporangiales</taxon>
        <taxon>Thermomonosporaceae</taxon>
        <taxon>Actinocorallia</taxon>
    </lineage>
</organism>
<keyword evidence="2" id="KW-1185">Reference proteome</keyword>
<dbReference type="AlphaFoldDB" id="A0A3N1CQX9"/>
<dbReference type="Gene3D" id="3.40.830.10">
    <property type="entry name" value="LigB-like"/>
    <property type="match status" value="1"/>
</dbReference>
<dbReference type="OrthoDB" id="4543339at2"/>
<comment type="caution">
    <text evidence="1">The sequence shown here is derived from an EMBL/GenBank/DDBJ whole genome shotgun (WGS) entry which is preliminary data.</text>
</comment>
<dbReference type="EMBL" id="RJKE01000001">
    <property type="protein sequence ID" value="ROO83605.1"/>
    <property type="molecule type" value="Genomic_DNA"/>
</dbReference>
<protein>
    <recommendedName>
        <fullName evidence="3">Catalytic LigB subunit of aromatic ring-opening dioxygenase</fullName>
    </recommendedName>
</protein>
<evidence type="ECO:0000313" key="1">
    <source>
        <dbReference type="EMBL" id="ROO83605.1"/>
    </source>
</evidence>